<keyword evidence="2" id="KW-1185">Reference proteome</keyword>
<proteinExistence type="predicted"/>
<protein>
    <submittedName>
        <fullName evidence="1">Uncharacterized protein</fullName>
    </submittedName>
</protein>
<comment type="caution">
    <text evidence="1">The sequence shown here is derived from an EMBL/GenBank/DDBJ whole genome shotgun (WGS) entry which is preliminary data.</text>
</comment>
<dbReference type="EMBL" id="MIPY01000076">
    <property type="protein sequence ID" value="OES23907.1"/>
    <property type="molecule type" value="Genomic_DNA"/>
</dbReference>
<accession>A0AB36FK95</accession>
<evidence type="ECO:0000313" key="1">
    <source>
        <dbReference type="EMBL" id="OES23907.1"/>
    </source>
</evidence>
<reference evidence="1 2" key="1">
    <citation type="submission" date="2016-09" db="EMBL/GenBank/DDBJ databases">
        <title>Draft Genome Sequence of four Alteromonas macleodii strains isolated from copper coupons and grown long-term at elevated copper levels.</title>
        <authorList>
            <person name="Cusick K."/>
            <person name="Dale J."/>
            <person name="Little B."/>
            <person name="Biffinger J."/>
        </authorList>
    </citation>
    <scope>NUCLEOTIDE SEQUENCE [LARGE SCALE GENOMIC DNA]</scope>
    <source>
        <strain evidence="1 2">KCP01</strain>
    </source>
</reference>
<dbReference type="AlphaFoldDB" id="A0AB36FK95"/>
<organism evidence="1 2">
    <name type="scientific">Alteromonas macleodii</name>
    <name type="common">Pseudoalteromonas macleodii</name>
    <dbReference type="NCBI Taxonomy" id="28108"/>
    <lineage>
        <taxon>Bacteria</taxon>
        <taxon>Pseudomonadati</taxon>
        <taxon>Pseudomonadota</taxon>
        <taxon>Gammaproteobacteria</taxon>
        <taxon>Alteromonadales</taxon>
        <taxon>Alteromonadaceae</taxon>
        <taxon>Alteromonas/Salinimonas group</taxon>
        <taxon>Alteromonas</taxon>
    </lineage>
</organism>
<gene>
    <name evidence="1" type="ORF">BFV95_4992</name>
</gene>
<evidence type="ECO:0000313" key="2">
    <source>
        <dbReference type="Proteomes" id="UP000095392"/>
    </source>
</evidence>
<name>A0AB36FK95_ALTMA</name>
<dbReference type="Proteomes" id="UP000095392">
    <property type="component" value="Unassembled WGS sequence"/>
</dbReference>
<sequence length="44" mass="5263">MYHYANTIEVLVIALFTSITVKPMEVTLERQFPSAEWWLLKVFF</sequence>